<evidence type="ECO:0000313" key="27">
    <source>
        <dbReference type="EMBL" id="ABY42240.1"/>
    </source>
</evidence>
<evidence type="ECO:0000256" key="16">
    <source>
        <dbReference type="ARBA" id="ARBA00022989"/>
    </source>
</evidence>
<dbReference type="FunFam" id="1.10.3810.10:FF:000001">
    <property type="entry name" value="Penicillin-binding protein 1A"/>
    <property type="match status" value="1"/>
</dbReference>
<keyword evidence="19" id="KW-0961">Cell wall biogenesis/degradation</keyword>
<dbReference type="PANTHER" id="PTHR32282">
    <property type="entry name" value="BINDING PROTEIN TRANSPEPTIDASE, PUTATIVE-RELATED"/>
    <property type="match status" value="1"/>
</dbReference>
<evidence type="ECO:0000256" key="17">
    <source>
        <dbReference type="ARBA" id="ARBA00023136"/>
    </source>
</evidence>
<evidence type="ECO:0000313" key="28">
    <source>
        <dbReference type="Proteomes" id="UP000002154"/>
    </source>
</evidence>
<dbReference type="GO" id="GO:0008360">
    <property type="term" value="P:regulation of cell shape"/>
    <property type="evidence" value="ECO:0007669"/>
    <property type="project" value="UniProtKB-KW"/>
</dbReference>
<evidence type="ECO:0000256" key="13">
    <source>
        <dbReference type="ARBA" id="ARBA00022801"/>
    </source>
</evidence>
<dbReference type="Pfam" id="PF00905">
    <property type="entry name" value="Transpeptidase"/>
    <property type="match status" value="1"/>
</dbReference>
<evidence type="ECO:0000256" key="5">
    <source>
        <dbReference type="ARBA" id="ARBA00012448"/>
    </source>
</evidence>
<dbReference type="GO" id="GO:0030288">
    <property type="term" value="C:outer membrane-bounded periplasmic space"/>
    <property type="evidence" value="ECO:0007669"/>
    <property type="project" value="TreeGrafter"/>
</dbReference>
<keyword evidence="16 24" id="KW-1133">Transmembrane helix</keyword>
<dbReference type="SUPFAM" id="SSF56601">
    <property type="entry name" value="beta-lactamase/transpeptidase-like"/>
    <property type="match status" value="1"/>
</dbReference>
<protein>
    <recommendedName>
        <fullName evidence="6">Penicillin-binding protein 1A</fullName>
        <ecNumber evidence="21">2.4.99.28</ecNumber>
        <ecNumber evidence="5">3.4.16.4</ecNumber>
    </recommendedName>
</protein>
<keyword evidence="11" id="KW-0808">Transferase</keyword>
<dbReference type="NCBIfam" id="TIGR02074">
    <property type="entry name" value="PBP_1a_fam"/>
    <property type="match status" value="1"/>
</dbReference>
<evidence type="ECO:0000256" key="6">
    <source>
        <dbReference type="ARBA" id="ARBA00018638"/>
    </source>
</evidence>
<dbReference type="Gene3D" id="3.40.710.10">
    <property type="entry name" value="DD-peptidase/beta-lactamase superfamily"/>
    <property type="match status" value="1"/>
</dbReference>
<comment type="catalytic activity">
    <reaction evidence="22">
        <text>[GlcNAc-(1-&gt;4)-Mur2Ac(oyl-L-Ala-gamma-D-Glu-L-Lys-D-Ala-D-Ala)](n)-di-trans,octa-cis-undecaprenyl diphosphate + beta-D-GlcNAc-(1-&gt;4)-Mur2Ac(oyl-L-Ala-gamma-D-Glu-L-Lys-D-Ala-D-Ala)-di-trans,octa-cis-undecaprenyl diphosphate = [GlcNAc-(1-&gt;4)-Mur2Ac(oyl-L-Ala-gamma-D-Glu-L-Lys-D-Ala-D-Ala)](n+1)-di-trans,octa-cis-undecaprenyl diphosphate + di-trans,octa-cis-undecaprenyl diphosphate + H(+)</text>
        <dbReference type="Rhea" id="RHEA:23708"/>
        <dbReference type="Rhea" id="RHEA-COMP:9602"/>
        <dbReference type="Rhea" id="RHEA-COMP:9603"/>
        <dbReference type="ChEBI" id="CHEBI:15378"/>
        <dbReference type="ChEBI" id="CHEBI:58405"/>
        <dbReference type="ChEBI" id="CHEBI:60033"/>
        <dbReference type="ChEBI" id="CHEBI:78435"/>
        <dbReference type="EC" id="2.4.99.28"/>
    </reaction>
</comment>
<evidence type="ECO:0000256" key="4">
    <source>
        <dbReference type="ARBA" id="ARBA00007739"/>
    </source>
</evidence>
<evidence type="ECO:0000256" key="12">
    <source>
        <dbReference type="ARBA" id="ARBA00022692"/>
    </source>
</evidence>
<dbReference type="EC" id="3.4.16.4" evidence="5"/>
<accession>A9VI97</accession>
<evidence type="ECO:0000256" key="3">
    <source>
        <dbReference type="ARBA" id="ARBA00007090"/>
    </source>
</evidence>
<dbReference type="GO" id="GO:0008658">
    <property type="term" value="F:penicillin binding"/>
    <property type="evidence" value="ECO:0007669"/>
    <property type="project" value="InterPro"/>
</dbReference>
<evidence type="ECO:0000256" key="22">
    <source>
        <dbReference type="ARBA" id="ARBA00049902"/>
    </source>
</evidence>
<name>A9VI97_BACMK</name>
<feature type="domain" description="Penicillin-binding protein transpeptidase" evidence="25">
    <location>
        <begin position="358"/>
        <end position="630"/>
    </location>
</feature>
<keyword evidence="15" id="KW-0573">Peptidoglycan synthesis</keyword>
<dbReference type="InterPro" id="IPR001264">
    <property type="entry name" value="Glyco_trans_51"/>
</dbReference>
<dbReference type="FunFam" id="3.40.710.10:FF:000020">
    <property type="entry name" value="Penicillin-binding protein 1A"/>
    <property type="match status" value="1"/>
</dbReference>
<keyword evidence="14" id="KW-0133">Cell shape</keyword>
<keyword evidence="13" id="KW-0378">Hydrolase</keyword>
<dbReference type="InterPro" id="IPR036950">
    <property type="entry name" value="PBP_transglycosylase"/>
</dbReference>
<evidence type="ECO:0000256" key="10">
    <source>
        <dbReference type="ARBA" id="ARBA00022676"/>
    </source>
</evidence>
<evidence type="ECO:0000256" key="24">
    <source>
        <dbReference type="SAM" id="Phobius"/>
    </source>
</evidence>
<sequence length="746" mass="83842">MPPLWFVSIISILLKNFEDYIHKDTSFSNNKCTIIWKEGRCMKKAKWTLLGGVATLVVAIVLYKLIVLTGGYMMDEKQLVFHSSSRIVDQKGKEITKLYVENRELVPIEEIPKYVQQAFIAVEDARFYEHQGIDYPSIFRALYKDALAGEKVEGGSTITQQLAKNVFLTREKTFTRKLKEVAISLQLEQKYTKQQILEMYMNHIYFGHGAYGIQAAAKLYFNKNVEDLTVEEGAMLAGLPKAPNGYSPYLSLEKSKGRRDLVLSLMHKQGYLTAEDSVRYQGKTIALYKNSDERELAYMPYIDMVIDEAARLYGLSHQEVLRGGYTFVVPMDEKVQKVAYNQFQDARNFPGKENGAQGAFLLMDNQTGGIKAAIGGREYVPRGLNRVFAKRQPGSVLKPLIVYGPALETKKYNPYSLLTNEKSSFEGYEPRNYNHEYTKEMTMYDAVLESANVPAVSLLNELGVDEGKQYLEKGNVHIADSGLSTALGGLKNGVSPFDLVKMYRSFLANGNIIEPHVIDKVLNRHGAVIGESSKAETKVFSKQTAWYMTKMLEGVVKEGTAKAGVYNGALAGKTGTTSLPNDDNGARDMWFVGYTPNLVGAVWIGYDRTDKEHQLQDGNASATMLFKKILTKANIQDKASFHRPKGVETIGLPIRLDKIQNVEAKLAFSPFGLFAMKLSWTPLPDERIMYRIYKVEKGIHTHVGTAKGTGKYEEKFINIFSKPSFYVVPYNTQTNREGEKSKVAKP</sequence>
<dbReference type="EC" id="2.4.99.28" evidence="21"/>
<evidence type="ECO:0000256" key="2">
    <source>
        <dbReference type="ARBA" id="ARBA00004752"/>
    </source>
</evidence>
<keyword evidence="18" id="KW-0511">Multifunctional enzyme</keyword>
<dbReference type="HOGENOM" id="CLU_006354_2_2_9"/>
<keyword evidence="12 24" id="KW-0812">Transmembrane</keyword>
<evidence type="ECO:0000259" key="26">
    <source>
        <dbReference type="Pfam" id="PF00912"/>
    </source>
</evidence>
<dbReference type="CAZy" id="GT51">
    <property type="family name" value="Glycosyltransferase Family 51"/>
</dbReference>
<evidence type="ECO:0000256" key="8">
    <source>
        <dbReference type="ARBA" id="ARBA00022645"/>
    </source>
</evidence>
<dbReference type="Gene3D" id="1.10.3810.10">
    <property type="entry name" value="Biosynthetic peptidoglycan transglycosylase-like"/>
    <property type="match status" value="1"/>
</dbReference>
<dbReference type="InterPro" id="IPR012338">
    <property type="entry name" value="Beta-lactam/transpept-like"/>
</dbReference>
<comment type="similarity">
    <text evidence="3">In the C-terminal section; belongs to the transpeptidase family.</text>
</comment>
<evidence type="ECO:0000256" key="19">
    <source>
        <dbReference type="ARBA" id="ARBA00023316"/>
    </source>
</evidence>
<evidence type="ECO:0000256" key="7">
    <source>
        <dbReference type="ARBA" id="ARBA00022475"/>
    </source>
</evidence>
<evidence type="ECO:0000256" key="1">
    <source>
        <dbReference type="ARBA" id="ARBA00003921"/>
    </source>
</evidence>
<evidence type="ECO:0000256" key="18">
    <source>
        <dbReference type="ARBA" id="ARBA00023268"/>
    </source>
</evidence>
<feature type="domain" description="Glycosyl transferase family 51" evidence="26">
    <location>
        <begin position="92"/>
        <end position="266"/>
    </location>
</feature>
<dbReference type="PANTHER" id="PTHR32282:SF32">
    <property type="entry name" value="PENICILLIN-BINDING PROTEIN 2A"/>
    <property type="match status" value="1"/>
</dbReference>
<dbReference type="InterPro" id="IPR023346">
    <property type="entry name" value="Lysozyme-like_dom_sf"/>
</dbReference>
<dbReference type="Proteomes" id="UP000002154">
    <property type="component" value="Chromosome"/>
</dbReference>
<keyword evidence="7" id="KW-1003">Cell membrane</keyword>
<dbReference type="SUPFAM" id="SSF53955">
    <property type="entry name" value="Lysozyme-like"/>
    <property type="match status" value="1"/>
</dbReference>
<evidence type="ECO:0000256" key="14">
    <source>
        <dbReference type="ARBA" id="ARBA00022960"/>
    </source>
</evidence>
<dbReference type="Pfam" id="PF00912">
    <property type="entry name" value="Transgly"/>
    <property type="match status" value="1"/>
</dbReference>
<keyword evidence="10" id="KW-0328">Glycosyltransferase</keyword>
<dbReference type="GO" id="GO:0009252">
    <property type="term" value="P:peptidoglycan biosynthetic process"/>
    <property type="evidence" value="ECO:0007669"/>
    <property type="project" value="UniProtKB-KW"/>
</dbReference>
<comment type="function">
    <text evidence="1">Cell wall formation.</text>
</comment>
<proteinExistence type="inferred from homology"/>
<evidence type="ECO:0000256" key="9">
    <source>
        <dbReference type="ARBA" id="ARBA00022670"/>
    </source>
</evidence>
<dbReference type="GO" id="GO:0006508">
    <property type="term" value="P:proteolysis"/>
    <property type="evidence" value="ECO:0007669"/>
    <property type="project" value="UniProtKB-KW"/>
</dbReference>
<keyword evidence="9" id="KW-0645">Protease</keyword>
<dbReference type="InterPro" id="IPR050396">
    <property type="entry name" value="Glycosyltr_51/Transpeptidase"/>
</dbReference>
<dbReference type="InterPro" id="IPR001460">
    <property type="entry name" value="PCN-bd_Tpept"/>
</dbReference>
<evidence type="ECO:0000256" key="20">
    <source>
        <dbReference type="ARBA" id="ARBA00034000"/>
    </source>
</evidence>
<evidence type="ECO:0000256" key="21">
    <source>
        <dbReference type="ARBA" id="ARBA00044770"/>
    </source>
</evidence>
<dbReference type="GO" id="GO:0071555">
    <property type="term" value="P:cell wall organization"/>
    <property type="evidence" value="ECO:0007669"/>
    <property type="project" value="UniProtKB-KW"/>
</dbReference>
<evidence type="ECO:0000259" key="25">
    <source>
        <dbReference type="Pfam" id="PF00905"/>
    </source>
</evidence>
<dbReference type="eggNOG" id="COG0744">
    <property type="taxonomic scope" value="Bacteria"/>
</dbReference>
<keyword evidence="8" id="KW-0121">Carboxypeptidase</keyword>
<dbReference type="GO" id="GO:0009002">
    <property type="term" value="F:serine-type D-Ala-D-Ala carboxypeptidase activity"/>
    <property type="evidence" value="ECO:0007669"/>
    <property type="project" value="UniProtKB-EC"/>
</dbReference>
<organism evidence="27 28">
    <name type="scientific">Bacillus mycoides (strain KBAB4)</name>
    <name type="common">Bacillus weihenstephanensis</name>
    <dbReference type="NCBI Taxonomy" id="315730"/>
    <lineage>
        <taxon>Bacteria</taxon>
        <taxon>Bacillati</taxon>
        <taxon>Bacillota</taxon>
        <taxon>Bacilli</taxon>
        <taxon>Bacillales</taxon>
        <taxon>Bacillaceae</taxon>
        <taxon>Bacillus</taxon>
        <taxon>Bacillus cereus group</taxon>
    </lineage>
</organism>
<comment type="pathway">
    <text evidence="2">Cell wall biogenesis; peptidoglycan biosynthesis.</text>
</comment>
<gene>
    <name evidence="27" type="ordered locus">BcerKBAB4_0988</name>
</gene>
<comment type="pathway">
    <text evidence="23">Glycan biosynthesis.</text>
</comment>
<evidence type="ECO:0000256" key="11">
    <source>
        <dbReference type="ARBA" id="ARBA00022679"/>
    </source>
</evidence>
<keyword evidence="17 24" id="KW-0472">Membrane</keyword>
<reference evidence="27 28" key="1">
    <citation type="journal article" date="2008" name="Chem. Biol. Interact.">
        <title>Extending the Bacillus cereus group genomics to putative food-borne pathogens of different toxicity.</title>
        <authorList>
            <person name="Lapidus A."/>
            <person name="Goltsman E."/>
            <person name="Auger S."/>
            <person name="Galleron N."/>
            <person name="Segurens B."/>
            <person name="Dossat C."/>
            <person name="Land M.L."/>
            <person name="Broussolle V."/>
            <person name="Brillard J."/>
            <person name="Guinebretiere M.H."/>
            <person name="Sanchis V."/>
            <person name="Nguen-The C."/>
            <person name="Lereclus D."/>
            <person name="Richardson P."/>
            <person name="Wincker P."/>
            <person name="Weissenbach J."/>
            <person name="Ehrlich S.D."/>
            <person name="Sorokin A."/>
        </authorList>
    </citation>
    <scope>NUCLEOTIDE SEQUENCE [LARGE SCALE GENOMIC DNA]</scope>
    <source>
        <strain evidence="27 28">KBAB4</strain>
    </source>
</reference>
<comment type="catalytic activity">
    <reaction evidence="20">
        <text>Preferential cleavage: (Ac)2-L-Lys-D-Ala-|-D-Ala. Also transpeptidation of peptidyl-alanyl moieties that are N-acyl substituents of D-alanine.</text>
        <dbReference type="EC" id="3.4.16.4"/>
    </reaction>
</comment>
<dbReference type="KEGG" id="bwe:BcerKBAB4_0988"/>
<evidence type="ECO:0000256" key="23">
    <source>
        <dbReference type="ARBA" id="ARBA00060592"/>
    </source>
</evidence>
<comment type="similarity">
    <text evidence="4">In the N-terminal section; belongs to the glycosyltransferase 51 family.</text>
</comment>
<feature type="transmembrane region" description="Helical" evidence="24">
    <location>
        <begin position="47"/>
        <end position="74"/>
    </location>
</feature>
<evidence type="ECO:0000256" key="15">
    <source>
        <dbReference type="ARBA" id="ARBA00022984"/>
    </source>
</evidence>
<dbReference type="AlphaFoldDB" id="A9VI97"/>
<dbReference type="EMBL" id="CP000903">
    <property type="protein sequence ID" value="ABY42240.1"/>
    <property type="molecule type" value="Genomic_DNA"/>
</dbReference>
<dbReference type="GO" id="GO:0008955">
    <property type="term" value="F:peptidoglycan glycosyltransferase activity"/>
    <property type="evidence" value="ECO:0007669"/>
    <property type="project" value="UniProtKB-EC"/>
</dbReference>